<accession>A0AA40DWY6</accession>
<evidence type="ECO:0000256" key="4">
    <source>
        <dbReference type="ARBA" id="ARBA00023136"/>
    </source>
</evidence>
<evidence type="ECO:0000256" key="1">
    <source>
        <dbReference type="ARBA" id="ARBA00004141"/>
    </source>
</evidence>
<evidence type="ECO:0000256" key="5">
    <source>
        <dbReference type="ARBA" id="ARBA00038359"/>
    </source>
</evidence>
<dbReference type="InterPro" id="IPR049326">
    <property type="entry name" value="Rhodopsin_dom_fungi"/>
</dbReference>
<feature type="region of interest" description="Disordered" evidence="6">
    <location>
        <begin position="347"/>
        <end position="372"/>
    </location>
</feature>
<comment type="similarity">
    <text evidence="5">Belongs to the SAT4 family.</text>
</comment>
<reference evidence="9" key="1">
    <citation type="submission" date="2023-06" db="EMBL/GenBank/DDBJ databases">
        <title>Genome-scale phylogeny and comparative genomics of the fungal order Sordariales.</title>
        <authorList>
            <consortium name="Lawrence Berkeley National Laboratory"/>
            <person name="Hensen N."/>
            <person name="Bonometti L."/>
            <person name="Westerberg I."/>
            <person name="Brannstrom I.O."/>
            <person name="Guillou S."/>
            <person name="Cros-Aarteil S."/>
            <person name="Calhoun S."/>
            <person name="Haridas S."/>
            <person name="Kuo A."/>
            <person name="Mondo S."/>
            <person name="Pangilinan J."/>
            <person name="Riley R."/>
            <person name="Labutti K."/>
            <person name="Andreopoulos B."/>
            <person name="Lipzen A."/>
            <person name="Chen C."/>
            <person name="Yanf M."/>
            <person name="Daum C."/>
            <person name="Ng V."/>
            <person name="Clum A."/>
            <person name="Steindorff A."/>
            <person name="Ohm R."/>
            <person name="Martin F."/>
            <person name="Silar P."/>
            <person name="Natvig D."/>
            <person name="Lalanne C."/>
            <person name="Gautier V."/>
            <person name="Ament-Velasquez S.L."/>
            <person name="Kruys A."/>
            <person name="Hutchinson M.I."/>
            <person name="Powell A.J."/>
            <person name="Barry K."/>
            <person name="Miller A.N."/>
            <person name="Grigoriev I.V."/>
            <person name="Debuchy R."/>
            <person name="Gladieux P."/>
            <person name="Thoren M.H."/>
            <person name="Johannesson H."/>
        </authorList>
    </citation>
    <scope>NUCLEOTIDE SEQUENCE</scope>
    <source>
        <strain evidence="9">SMH4607-1</strain>
    </source>
</reference>
<proteinExistence type="inferred from homology"/>
<evidence type="ECO:0000313" key="10">
    <source>
        <dbReference type="Proteomes" id="UP001172102"/>
    </source>
</evidence>
<comment type="caution">
    <text evidence="9">The sequence shown here is derived from an EMBL/GenBank/DDBJ whole genome shotgun (WGS) entry which is preliminary data.</text>
</comment>
<dbReference type="InterPro" id="IPR052337">
    <property type="entry name" value="SAT4-like"/>
</dbReference>
<dbReference type="Pfam" id="PF20684">
    <property type="entry name" value="Fung_rhodopsin"/>
    <property type="match status" value="1"/>
</dbReference>
<feature type="transmembrane region" description="Helical" evidence="7">
    <location>
        <begin position="99"/>
        <end position="122"/>
    </location>
</feature>
<feature type="transmembrane region" description="Helical" evidence="7">
    <location>
        <begin position="215"/>
        <end position="235"/>
    </location>
</feature>
<feature type="transmembrane region" description="Helical" evidence="7">
    <location>
        <begin position="56"/>
        <end position="79"/>
    </location>
</feature>
<feature type="domain" description="Rhodopsin" evidence="8">
    <location>
        <begin position="40"/>
        <end position="280"/>
    </location>
</feature>
<keyword evidence="3 7" id="KW-1133">Transmembrane helix</keyword>
<dbReference type="GO" id="GO:0016020">
    <property type="term" value="C:membrane"/>
    <property type="evidence" value="ECO:0007669"/>
    <property type="project" value="UniProtKB-SubCell"/>
</dbReference>
<sequence length="372" mass="41031">MPVTNSTSILNPGRQNESRAYQLTTAAIVCPTFAAALVALRIYTRLVLIRKRFWEDFTIVVALAWTIALSVCMYLSTVYGTGRHVETITPSEVVDGIKVGIAVTQLYSLTHFFLKLSILLQYVRISVMPSDRRLCYVLIAILCTGYLVFIVLRMARCVPFQAQWDPDIPGAKCFFSSTWFGFPSQAWNMAWDLVILLLPLFILRHLKNAPLLHRVLIGVVLAFGGSACIVSVFRLQTLYPSAVSLDPSWDRIPSAIYGLIEVDVGISCASVVTLRPLLHRLRQRFSNGRSEPPRRTAGEYRHPVRFDASTDRVLMTGDTTQVGSENQDDVELGGAVGDHSCVSVGKSKAAGMDVDGTKAQEASVSVKQGENS</sequence>
<evidence type="ECO:0000256" key="2">
    <source>
        <dbReference type="ARBA" id="ARBA00022692"/>
    </source>
</evidence>
<evidence type="ECO:0000256" key="7">
    <source>
        <dbReference type="SAM" id="Phobius"/>
    </source>
</evidence>
<keyword evidence="4 7" id="KW-0472">Membrane</keyword>
<evidence type="ECO:0000256" key="6">
    <source>
        <dbReference type="SAM" id="MobiDB-lite"/>
    </source>
</evidence>
<feature type="transmembrane region" description="Helical" evidence="7">
    <location>
        <begin position="20"/>
        <end position="44"/>
    </location>
</feature>
<dbReference type="AlphaFoldDB" id="A0AA40DWY6"/>
<dbReference type="PANTHER" id="PTHR33048">
    <property type="entry name" value="PTH11-LIKE INTEGRAL MEMBRANE PROTEIN (AFU_ORTHOLOGUE AFUA_5G11245)"/>
    <property type="match status" value="1"/>
</dbReference>
<evidence type="ECO:0000259" key="8">
    <source>
        <dbReference type="Pfam" id="PF20684"/>
    </source>
</evidence>
<dbReference type="EMBL" id="JAUKUA010000003">
    <property type="protein sequence ID" value="KAK0719434.1"/>
    <property type="molecule type" value="Genomic_DNA"/>
</dbReference>
<evidence type="ECO:0000256" key="3">
    <source>
        <dbReference type="ARBA" id="ARBA00022989"/>
    </source>
</evidence>
<feature type="transmembrane region" description="Helical" evidence="7">
    <location>
        <begin position="186"/>
        <end position="203"/>
    </location>
</feature>
<organism evidence="9 10">
    <name type="scientific">Lasiosphaeris hirsuta</name>
    <dbReference type="NCBI Taxonomy" id="260670"/>
    <lineage>
        <taxon>Eukaryota</taxon>
        <taxon>Fungi</taxon>
        <taxon>Dikarya</taxon>
        <taxon>Ascomycota</taxon>
        <taxon>Pezizomycotina</taxon>
        <taxon>Sordariomycetes</taxon>
        <taxon>Sordariomycetidae</taxon>
        <taxon>Sordariales</taxon>
        <taxon>Lasiosphaeriaceae</taxon>
        <taxon>Lasiosphaeris</taxon>
    </lineage>
</organism>
<keyword evidence="10" id="KW-1185">Reference proteome</keyword>
<protein>
    <recommendedName>
        <fullName evidence="8">Rhodopsin domain-containing protein</fullName>
    </recommendedName>
</protein>
<dbReference type="Proteomes" id="UP001172102">
    <property type="component" value="Unassembled WGS sequence"/>
</dbReference>
<dbReference type="PANTHER" id="PTHR33048:SF123">
    <property type="entry name" value="INTEGRAL MEMBRANE PROTEIN"/>
    <property type="match status" value="1"/>
</dbReference>
<name>A0AA40DWY6_9PEZI</name>
<evidence type="ECO:0000313" key="9">
    <source>
        <dbReference type="EMBL" id="KAK0719434.1"/>
    </source>
</evidence>
<feature type="compositionally biased region" description="Polar residues" evidence="6">
    <location>
        <begin position="360"/>
        <end position="372"/>
    </location>
</feature>
<feature type="transmembrane region" description="Helical" evidence="7">
    <location>
        <begin position="134"/>
        <end position="155"/>
    </location>
</feature>
<feature type="transmembrane region" description="Helical" evidence="7">
    <location>
        <begin position="255"/>
        <end position="274"/>
    </location>
</feature>
<comment type="subcellular location">
    <subcellularLocation>
        <location evidence="1">Membrane</location>
        <topology evidence="1">Multi-pass membrane protein</topology>
    </subcellularLocation>
</comment>
<keyword evidence="2 7" id="KW-0812">Transmembrane</keyword>
<gene>
    <name evidence="9" type="ORF">B0H67DRAFT_509719</name>
</gene>